<name>A0A151M4G5_ALLMI</name>
<dbReference type="Proteomes" id="UP000050525">
    <property type="component" value="Unassembled WGS sequence"/>
</dbReference>
<gene>
    <name evidence="1" type="ORF">Y1Q_0003553</name>
</gene>
<reference evidence="1 2" key="1">
    <citation type="journal article" date="2012" name="Genome Biol.">
        <title>Sequencing three crocodilian genomes to illuminate the evolution of archosaurs and amniotes.</title>
        <authorList>
            <person name="St John J.A."/>
            <person name="Braun E.L."/>
            <person name="Isberg S.R."/>
            <person name="Miles L.G."/>
            <person name="Chong A.Y."/>
            <person name="Gongora J."/>
            <person name="Dalzell P."/>
            <person name="Moran C."/>
            <person name="Bed'hom B."/>
            <person name="Abzhanov A."/>
            <person name="Burgess S.C."/>
            <person name="Cooksey A.M."/>
            <person name="Castoe T.A."/>
            <person name="Crawford N.G."/>
            <person name="Densmore L.D."/>
            <person name="Drew J.C."/>
            <person name="Edwards S.V."/>
            <person name="Faircloth B.C."/>
            <person name="Fujita M.K."/>
            <person name="Greenwold M.J."/>
            <person name="Hoffmann F.G."/>
            <person name="Howard J.M."/>
            <person name="Iguchi T."/>
            <person name="Janes D.E."/>
            <person name="Khan S.Y."/>
            <person name="Kohno S."/>
            <person name="de Koning A.J."/>
            <person name="Lance S.L."/>
            <person name="McCarthy F.M."/>
            <person name="McCormack J.E."/>
            <person name="Merchant M.E."/>
            <person name="Peterson D.G."/>
            <person name="Pollock D.D."/>
            <person name="Pourmand N."/>
            <person name="Raney B.J."/>
            <person name="Roessler K.A."/>
            <person name="Sanford J.R."/>
            <person name="Sawyer R.H."/>
            <person name="Schmidt C.J."/>
            <person name="Triplett E.W."/>
            <person name="Tuberville T.D."/>
            <person name="Venegas-Anaya M."/>
            <person name="Howard J.T."/>
            <person name="Jarvis E.D."/>
            <person name="Guillette L.J.Jr."/>
            <person name="Glenn T.C."/>
            <person name="Green R.E."/>
            <person name="Ray D.A."/>
        </authorList>
    </citation>
    <scope>NUCLEOTIDE SEQUENCE [LARGE SCALE GENOMIC DNA]</scope>
    <source>
        <strain evidence="1">KSC_2009_1</strain>
    </source>
</reference>
<protein>
    <submittedName>
        <fullName evidence="1">Uncharacterized protein</fullName>
    </submittedName>
</protein>
<evidence type="ECO:0000313" key="2">
    <source>
        <dbReference type="Proteomes" id="UP000050525"/>
    </source>
</evidence>
<dbReference type="AlphaFoldDB" id="A0A151M4G5"/>
<organism evidence="1 2">
    <name type="scientific">Alligator mississippiensis</name>
    <name type="common">American alligator</name>
    <dbReference type="NCBI Taxonomy" id="8496"/>
    <lineage>
        <taxon>Eukaryota</taxon>
        <taxon>Metazoa</taxon>
        <taxon>Chordata</taxon>
        <taxon>Craniata</taxon>
        <taxon>Vertebrata</taxon>
        <taxon>Euteleostomi</taxon>
        <taxon>Archelosauria</taxon>
        <taxon>Archosauria</taxon>
        <taxon>Crocodylia</taxon>
        <taxon>Alligatoridae</taxon>
        <taxon>Alligatorinae</taxon>
        <taxon>Alligator</taxon>
    </lineage>
</organism>
<proteinExistence type="predicted"/>
<accession>A0A151M4G5</accession>
<keyword evidence="2" id="KW-1185">Reference proteome</keyword>
<sequence length="67" mass="7754">MQKFTGQETWQRKVHVCAWERTLFEISRKLGPVKQGQKLRVTDKTQRCQTCPAKGKNPLGEQLLSIL</sequence>
<dbReference type="EMBL" id="AKHW03006631">
    <property type="protein sequence ID" value="KYO19419.1"/>
    <property type="molecule type" value="Genomic_DNA"/>
</dbReference>
<comment type="caution">
    <text evidence="1">The sequence shown here is derived from an EMBL/GenBank/DDBJ whole genome shotgun (WGS) entry which is preliminary data.</text>
</comment>
<evidence type="ECO:0000313" key="1">
    <source>
        <dbReference type="EMBL" id="KYO19419.1"/>
    </source>
</evidence>